<accession>A0AAW7ZDY1</accession>
<evidence type="ECO:0008006" key="3">
    <source>
        <dbReference type="Google" id="ProtNLM"/>
    </source>
</evidence>
<dbReference type="InterPro" id="IPR038559">
    <property type="entry name" value="XkdN-like_sf"/>
</dbReference>
<dbReference type="EMBL" id="JARPTC010000014">
    <property type="protein sequence ID" value="MDO7787522.1"/>
    <property type="molecule type" value="Genomic_DNA"/>
</dbReference>
<protein>
    <recommendedName>
        <fullName evidence="3">XkdN-like protein</fullName>
    </recommendedName>
</protein>
<dbReference type="Pfam" id="PF08890">
    <property type="entry name" value="Phage_TAC_5"/>
    <property type="match status" value="1"/>
</dbReference>
<comment type="caution">
    <text evidence="1">The sequence shown here is derived from an EMBL/GenBank/DDBJ whole genome shotgun (WGS) entry which is preliminary data.</text>
</comment>
<reference evidence="1" key="1">
    <citation type="journal article" date="2023" name="J. Hazard. Mater.">
        <title>Anaerobic biodegradation of pyrene and benzo[a]pyrene by a new sulfate-reducing Desulforamulus aquiferis strain DSA.</title>
        <authorList>
            <person name="Zhang Z."/>
            <person name="Sun J."/>
            <person name="Gong X."/>
            <person name="Wang C."/>
            <person name="Wang H."/>
        </authorList>
    </citation>
    <scope>NUCLEOTIDE SEQUENCE</scope>
    <source>
        <strain evidence="1">DSA</strain>
    </source>
</reference>
<dbReference type="Proteomes" id="UP001172911">
    <property type="component" value="Unassembled WGS sequence"/>
</dbReference>
<proteinExistence type="predicted"/>
<reference evidence="1" key="2">
    <citation type="submission" date="2023-03" db="EMBL/GenBank/DDBJ databases">
        <authorList>
            <person name="Zhang Z."/>
        </authorList>
    </citation>
    <scope>NUCLEOTIDE SEQUENCE</scope>
    <source>
        <strain evidence="1">DSA</strain>
    </source>
</reference>
<evidence type="ECO:0000313" key="2">
    <source>
        <dbReference type="Proteomes" id="UP001172911"/>
    </source>
</evidence>
<dbReference type="AlphaFoldDB" id="A0AAW7ZDY1"/>
<keyword evidence="2" id="KW-1185">Reference proteome</keyword>
<name>A0AAW7ZDY1_9FIRM</name>
<dbReference type="InterPro" id="IPR014986">
    <property type="entry name" value="XkdN-like"/>
</dbReference>
<dbReference type="Gene3D" id="3.30.2220.30">
    <property type="match status" value="1"/>
</dbReference>
<evidence type="ECO:0000313" key="1">
    <source>
        <dbReference type="EMBL" id="MDO7787522.1"/>
    </source>
</evidence>
<gene>
    <name evidence="1" type="ORF">P6N53_09850</name>
</gene>
<sequence length="135" mass="14879">MQLENMTDEQIIQRLLEADNLPEKTVSLPRLGIPVTLKGLTGKQVSNIRERCTERSEKRGKISERLDEEQFNAALIAAATVKPNLADPKLLSKYNASGPEEVVRRILLAGELAAVGDVVLDLSGFNVDLEELKNV</sequence>
<organism evidence="1 2">
    <name type="scientific">Desulforamulus aquiferis</name>
    <dbReference type="NCBI Taxonomy" id="1397668"/>
    <lineage>
        <taxon>Bacteria</taxon>
        <taxon>Bacillati</taxon>
        <taxon>Bacillota</taxon>
        <taxon>Clostridia</taxon>
        <taxon>Eubacteriales</taxon>
        <taxon>Peptococcaceae</taxon>
        <taxon>Desulforamulus</taxon>
    </lineage>
</organism>
<dbReference type="RefSeq" id="WP_304542668.1">
    <property type="nucleotide sequence ID" value="NZ_JARPTC010000014.1"/>
</dbReference>